<comment type="caution">
    <text evidence="2">The sequence shown here is derived from an EMBL/GenBank/DDBJ whole genome shotgun (WGS) entry which is preliminary data.</text>
</comment>
<name>A0AAV7QK90_PLEWA</name>
<protein>
    <submittedName>
        <fullName evidence="2">Uncharacterized protein</fullName>
    </submittedName>
</protein>
<evidence type="ECO:0000313" key="2">
    <source>
        <dbReference type="EMBL" id="KAJ1139742.1"/>
    </source>
</evidence>
<evidence type="ECO:0000256" key="1">
    <source>
        <dbReference type="SAM" id="MobiDB-lite"/>
    </source>
</evidence>
<reference evidence="2" key="1">
    <citation type="journal article" date="2022" name="bioRxiv">
        <title>Sequencing and chromosome-scale assembly of the giantPleurodeles waltlgenome.</title>
        <authorList>
            <person name="Brown T."/>
            <person name="Elewa A."/>
            <person name="Iarovenko S."/>
            <person name="Subramanian E."/>
            <person name="Araus A.J."/>
            <person name="Petzold A."/>
            <person name="Susuki M."/>
            <person name="Suzuki K.-i.T."/>
            <person name="Hayashi T."/>
            <person name="Toyoda A."/>
            <person name="Oliveira C."/>
            <person name="Osipova E."/>
            <person name="Leigh N.D."/>
            <person name="Simon A."/>
            <person name="Yun M.H."/>
        </authorList>
    </citation>
    <scope>NUCLEOTIDE SEQUENCE</scope>
    <source>
        <strain evidence="2">20211129_DDA</strain>
        <tissue evidence="2">Liver</tissue>
    </source>
</reference>
<sequence length="90" mass="9350">MSYFNGCLAHLRPLPYTPHSPARPARPAAGQTPAAQDLSPRSPPPTRLRSLPGILVSLSGYGADSLDPRTPGGAPKQLAGPSVDPGWAEL</sequence>
<feature type="compositionally biased region" description="Low complexity" evidence="1">
    <location>
        <begin position="22"/>
        <end position="40"/>
    </location>
</feature>
<dbReference type="EMBL" id="JANPWB010000010">
    <property type="protein sequence ID" value="KAJ1139742.1"/>
    <property type="molecule type" value="Genomic_DNA"/>
</dbReference>
<gene>
    <name evidence="2" type="ORF">NDU88_006109</name>
</gene>
<dbReference type="AlphaFoldDB" id="A0AAV7QK90"/>
<dbReference type="Proteomes" id="UP001066276">
    <property type="component" value="Chromosome 6"/>
</dbReference>
<evidence type="ECO:0000313" key="3">
    <source>
        <dbReference type="Proteomes" id="UP001066276"/>
    </source>
</evidence>
<feature type="region of interest" description="Disordered" evidence="1">
    <location>
        <begin position="14"/>
        <end position="90"/>
    </location>
</feature>
<organism evidence="2 3">
    <name type="scientific">Pleurodeles waltl</name>
    <name type="common">Iberian ribbed newt</name>
    <dbReference type="NCBI Taxonomy" id="8319"/>
    <lineage>
        <taxon>Eukaryota</taxon>
        <taxon>Metazoa</taxon>
        <taxon>Chordata</taxon>
        <taxon>Craniata</taxon>
        <taxon>Vertebrata</taxon>
        <taxon>Euteleostomi</taxon>
        <taxon>Amphibia</taxon>
        <taxon>Batrachia</taxon>
        <taxon>Caudata</taxon>
        <taxon>Salamandroidea</taxon>
        <taxon>Salamandridae</taxon>
        <taxon>Pleurodelinae</taxon>
        <taxon>Pleurodeles</taxon>
    </lineage>
</organism>
<keyword evidence="3" id="KW-1185">Reference proteome</keyword>
<proteinExistence type="predicted"/>
<accession>A0AAV7QK90</accession>